<dbReference type="AlphaFoldDB" id="A0A3A4AJI1"/>
<evidence type="ECO:0000313" key="3">
    <source>
        <dbReference type="Proteomes" id="UP000265768"/>
    </source>
</evidence>
<dbReference type="RefSeq" id="WP_119931492.1">
    <property type="nucleotide sequence ID" value="NZ_QZEY01000027.1"/>
</dbReference>
<sequence>MSVIHRSRADVPSLTPESILSHLPEEYRSGFLVEYHAALKQAYDPTRYDAIDKVLRLWRLQAVALSDPTYRQRMADAERGEPGVPAEDVIPGWANRS</sequence>
<feature type="region of interest" description="Disordered" evidence="1">
    <location>
        <begin position="74"/>
        <end position="97"/>
    </location>
</feature>
<evidence type="ECO:0000313" key="2">
    <source>
        <dbReference type="EMBL" id="RJL21031.1"/>
    </source>
</evidence>
<comment type="caution">
    <text evidence="2">The sequence shown here is derived from an EMBL/GenBank/DDBJ whole genome shotgun (WGS) entry which is preliminary data.</text>
</comment>
<gene>
    <name evidence="2" type="ORF">D5H75_38100</name>
</gene>
<dbReference type="OrthoDB" id="3482025at2"/>
<protein>
    <submittedName>
        <fullName evidence="2">Uncharacterized protein</fullName>
    </submittedName>
</protein>
<dbReference type="EMBL" id="QZEY01000027">
    <property type="protein sequence ID" value="RJL21031.1"/>
    <property type="molecule type" value="Genomic_DNA"/>
</dbReference>
<evidence type="ECO:0000256" key="1">
    <source>
        <dbReference type="SAM" id="MobiDB-lite"/>
    </source>
</evidence>
<dbReference type="InterPro" id="IPR046214">
    <property type="entry name" value="DUF6247"/>
</dbReference>
<accession>A0A3A4AJI1</accession>
<proteinExistence type="predicted"/>
<name>A0A3A4AJI1_9ACTN</name>
<dbReference type="Proteomes" id="UP000265768">
    <property type="component" value="Unassembled WGS sequence"/>
</dbReference>
<keyword evidence="3" id="KW-1185">Reference proteome</keyword>
<reference evidence="2 3" key="1">
    <citation type="submission" date="2018-09" db="EMBL/GenBank/DDBJ databases">
        <title>YIM 75507 draft genome.</title>
        <authorList>
            <person name="Tang S."/>
            <person name="Feng Y."/>
        </authorList>
    </citation>
    <scope>NUCLEOTIDE SEQUENCE [LARGE SCALE GENOMIC DNA]</scope>
    <source>
        <strain evidence="2 3">YIM 75507</strain>
    </source>
</reference>
<organism evidence="2 3">
    <name type="scientific">Bailinhaonella thermotolerans</name>
    <dbReference type="NCBI Taxonomy" id="1070861"/>
    <lineage>
        <taxon>Bacteria</taxon>
        <taxon>Bacillati</taxon>
        <taxon>Actinomycetota</taxon>
        <taxon>Actinomycetes</taxon>
        <taxon>Streptosporangiales</taxon>
        <taxon>Streptosporangiaceae</taxon>
        <taxon>Bailinhaonella</taxon>
    </lineage>
</organism>
<dbReference type="Pfam" id="PF19760">
    <property type="entry name" value="DUF6247"/>
    <property type="match status" value="1"/>
</dbReference>